<keyword evidence="5 7" id="KW-1133">Transmembrane helix</keyword>
<dbReference type="Pfam" id="PF03824">
    <property type="entry name" value="NicO"/>
    <property type="match status" value="1"/>
</dbReference>
<dbReference type="AlphaFoldDB" id="A0A5J4R4D7"/>
<keyword evidence="6 7" id="KW-0472">Membrane</keyword>
<dbReference type="EMBL" id="SNRY01001752">
    <property type="protein sequence ID" value="KAA6328806.1"/>
    <property type="molecule type" value="Genomic_DNA"/>
</dbReference>
<feature type="transmembrane region" description="Helical" evidence="7">
    <location>
        <begin position="138"/>
        <end position="157"/>
    </location>
</feature>
<evidence type="ECO:0000256" key="6">
    <source>
        <dbReference type="ARBA" id="ARBA00023136"/>
    </source>
</evidence>
<dbReference type="GO" id="GO:0012505">
    <property type="term" value="C:endomembrane system"/>
    <property type="evidence" value="ECO:0007669"/>
    <property type="project" value="UniProtKB-SubCell"/>
</dbReference>
<evidence type="ECO:0008006" key="9">
    <source>
        <dbReference type="Google" id="ProtNLM"/>
    </source>
</evidence>
<evidence type="ECO:0000256" key="2">
    <source>
        <dbReference type="ARBA" id="ARBA00022448"/>
    </source>
</evidence>
<dbReference type="GO" id="GO:0015099">
    <property type="term" value="F:nickel cation transmembrane transporter activity"/>
    <property type="evidence" value="ECO:0007669"/>
    <property type="project" value="InterPro"/>
</dbReference>
<dbReference type="InterPro" id="IPR052776">
    <property type="entry name" value="Chloro_ReproSupport/MetalTrans"/>
</dbReference>
<accession>A0A5J4R4D7</accession>
<name>A0A5J4R4D7_9ZZZZ</name>
<dbReference type="PANTHER" id="PTHR33876:SF4">
    <property type="entry name" value="CHLOROPLAST PROTEIN FOR GROWTH AND FERTILITY 2"/>
    <property type="match status" value="1"/>
</dbReference>
<evidence type="ECO:0000256" key="5">
    <source>
        <dbReference type="ARBA" id="ARBA00022989"/>
    </source>
</evidence>
<keyword evidence="2" id="KW-0813">Transport</keyword>
<keyword evidence="3" id="KW-0533">Nickel</keyword>
<dbReference type="GO" id="GO:0005886">
    <property type="term" value="C:plasma membrane"/>
    <property type="evidence" value="ECO:0007669"/>
    <property type="project" value="InterPro"/>
</dbReference>
<comment type="caution">
    <text evidence="8">The sequence shown here is derived from an EMBL/GenBank/DDBJ whole genome shotgun (WGS) entry which is preliminary data.</text>
</comment>
<gene>
    <name evidence="8" type="ORF">EZS27_022327</name>
</gene>
<feature type="transmembrane region" description="Helical" evidence="7">
    <location>
        <begin position="205"/>
        <end position="224"/>
    </location>
</feature>
<evidence type="ECO:0000256" key="1">
    <source>
        <dbReference type="ARBA" id="ARBA00004127"/>
    </source>
</evidence>
<evidence type="ECO:0000256" key="3">
    <source>
        <dbReference type="ARBA" id="ARBA00022596"/>
    </source>
</evidence>
<dbReference type="PANTHER" id="PTHR33876">
    <property type="entry name" value="UNNAMED PRODUCT"/>
    <property type="match status" value="1"/>
</dbReference>
<evidence type="ECO:0000256" key="7">
    <source>
        <dbReference type="SAM" id="Phobius"/>
    </source>
</evidence>
<feature type="transmembrane region" description="Helical" evidence="7">
    <location>
        <begin position="80"/>
        <end position="100"/>
    </location>
</feature>
<evidence type="ECO:0000313" key="8">
    <source>
        <dbReference type="EMBL" id="KAA6328806.1"/>
    </source>
</evidence>
<keyword evidence="4 7" id="KW-0812">Transmembrane</keyword>
<sequence length="235" mass="26065">MEQLPLIVLLLYALYEGLFHAIEADHVLAVTNIVSQRNNILHALKDGVFWGLGHTSTIFLIGIIMILFKVNIPDSSFSYFEAAVGLMLILVSSYRLFIFLKNEQTLINFHRHQHEHAGVNEHLHTHIHPTGKHLHKTAYGIGFVHGLAGSGALVVLVMTQIEAIAHSLLYLVIFGIGSIIGMTLVAGVFSIPFSKKLINSKTVKAALVLLSSFLCFAYGCYVIYQNLHFPLSTFN</sequence>
<organism evidence="8">
    <name type="scientific">termite gut metagenome</name>
    <dbReference type="NCBI Taxonomy" id="433724"/>
    <lineage>
        <taxon>unclassified sequences</taxon>
        <taxon>metagenomes</taxon>
        <taxon>organismal metagenomes</taxon>
    </lineage>
</organism>
<feature type="transmembrane region" description="Helical" evidence="7">
    <location>
        <begin position="169"/>
        <end position="193"/>
    </location>
</feature>
<reference evidence="8" key="1">
    <citation type="submission" date="2019-03" db="EMBL/GenBank/DDBJ databases">
        <title>Single cell metagenomics reveals metabolic interactions within the superorganism composed of flagellate Streblomastix strix and complex community of Bacteroidetes bacteria on its surface.</title>
        <authorList>
            <person name="Treitli S.C."/>
            <person name="Kolisko M."/>
            <person name="Husnik F."/>
            <person name="Keeling P."/>
            <person name="Hampl V."/>
        </authorList>
    </citation>
    <scope>NUCLEOTIDE SEQUENCE</scope>
    <source>
        <strain evidence="8">STM</strain>
    </source>
</reference>
<comment type="subcellular location">
    <subcellularLocation>
        <location evidence="1">Endomembrane system</location>
        <topology evidence="1">Multi-pass membrane protein</topology>
    </subcellularLocation>
</comment>
<feature type="transmembrane region" description="Helical" evidence="7">
    <location>
        <begin position="48"/>
        <end position="68"/>
    </location>
</feature>
<dbReference type="InterPro" id="IPR011541">
    <property type="entry name" value="Ni/Co_transpt_high_affinity"/>
</dbReference>
<evidence type="ECO:0000256" key="4">
    <source>
        <dbReference type="ARBA" id="ARBA00022692"/>
    </source>
</evidence>
<proteinExistence type="predicted"/>
<protein>
    <recommendedName>
        <fullName evidence="9">Nickel/cobalt efflux system</fullName>
    </recommendedName>
</protein>